<feature type="region of interest" description="Disordered" evidence="1">
    <location>
        <begin position="1"/>
        <end position="30"/>
    </location>
</feature>
<name>A4BS16_9GAMM</name>
<comment type="caution">
    <text evidence="2">The sequence shown here is derived from an EMBL/GenBank/DDBJ whole genome shotgun (WGS) entry which is preliminary data.</text>
</comment>
<reference evidence="2 3" key="1">
    <citation type="submission" date="2006-02" db="EMBL/GenBank/DDBJ databases">
        <authorList>
            <person name="Waterbury J."/>
            <person name="Ferriera S."/>
            <person name="Johnson J."/>
            <person name="Kravitz S."/>
            <person name="Halpern A."/>
            <person name="Remington K."/>
            <person name="Beeson K."/>
            <person name="Tran B."/>
            <person name="Rogers Y.-H."/>
            <person name="Friedman R."/>
            <person name="Venter J.C."/>
        </authorList>
    </citation>
    <scope>NUCLEOTIDE SEQUENCE [LARGE SCALE GENOMIC DNA]</scope>
    <source>
        <strain evidence="2 3">Nb-231</strain>
    </source>
</reference>
<proteinExistence type="predicted"/>
<gene>
    <name evidence="2" type="ORF">NB231_01254</name>
</gene>
<protein>
    <submittedName>
        <fullName evidence="2">Uncharacterized protein</fullName>
    </submittedName>
</protein>
<keyword evidence="3" id="KW-1185">Reference proteome</keyword>
<evidence type="ECO:0000313" key="3">
    <source>
        <dbReference type="Proteomes" id="UP000003374"/>
    </source>
</evidence>
<dbReference type="EMBL" id="AAOF01000008">
    <property type="protein sequence ID" value="EAR21495.1"/>
    <property type="molecule type" value="Genomic_DNA"/>
</dbReference>
<dbReference type="HOGENOM" id="CLU_3404547_0_0_6"/>
<evidence type="ECO:0000313" key="2">
    <source>
        <dbReference type="EMBL" id="EAR21495.1"/>
    </source>
</evidence>
<accession>A4BS16</accession>
<dbReference type="Proteomes" id="UP000003374">
    <property type="component" value="Unassembled WGS sequence"/>
</dbReference>
<organism evidence="2 3">
    <name type="scientific">Nitrococcus mobilis Nb-231</name>
    <dbReference type="NCBI Taxonomy" id="314278"/>
    <lineage>
        <taxon>Bacteria</taxon>
        <taxon>Pseudomonadati</taxon>
        <taxon>Pseudomonadota</taxon>
        <taxon>Gammaproteobacteria</taxon>
        <taxon>Chromatiales</taxon>
        <taxon>Ectothiorhodospiraceae</taxon>
        <taxon>Nitrococcus</taxon>
    </lineage>
</organism>
<sequence>MRQKIVRQDYGPDIDDDQSSADHVGWFAAE</sequence>
<dbReference type="AlphaFoldDB" id="A4BS16"/>
<evidence type="ECO:0000256" key="1">
    <source>
        <dbReference type="SAM" id="MobiDB-lite"/>
    </source>
</evidence>